<comment type="caution">
    <text evidence="3">The sequence shown here is derived from an EMBL/GenBank/DDBJ whole genome shotgun (WGS) entry which is preliminary data.</text>
</comment>
<keyword evidence="4" id="KW-1185">Reference proteome</keyword>
<proteinExistence type="predicted"/>
<dbReference type="Pfam" id="PF16884">
    <property type="entry name" value="ADH_N_2"/>
    <property type="match status" value="1"/>
</dbReference>
<dbReference type="SUPFAM" id="SSF51735">
    <property type="entry name" value="NAD(P)-binding Rossmann-fold domains"/>
    <property type="match status" value="1"/>
</dbReference>
<evidence type="ECO:0000259" key="2">
    <source>
        <dbReference type="Pfam" id="PF16884"/>
    </source>
</evidence>
<reference evidence="3 4" key="1">
    <citation type="submission" date="2024-06" db="EMBL/GenBank/DDBJ databases">
        <title>Genomic Encyclopedia of Type Strains, Phase IV (KMG-IV): sequencing the most valuable type-strain genomes for metagenomic binning, comparative biology and taxonomic classification.</title>
        <authorList>
            <person name="Goeker M."/>
        </authorList>
    </citation>
    <scope>NUCLEOTIDE SEQUENCE [LARGE SCALE GENOMIC DNA]</scope>
    <source>
        <strain evidence="3 4">DSM 100022</strain>
    </source>
</reference>
<keyword evidence="1" id="KW-0560">Oxidoreductase</keyword>
<dbReference type="SUPFAM" id="SSF50129">
    <property type="entry name" value="GroES-like"/>
    <property type="match status" value="1"/>
</dbReference>
<organism evidence="3 4">
    <name type="scientific">Mesorhizobium robiniae</name>
    <dbReference type="NCBI Taxonomy" id="559315"/>
    <lineage>
        <taxon>Bacteria</taxon>
        <taxon>Pseudomonadati</taxon>
        <taxon>Pseudomonadota</taxon>
        <taxon>Alphaproteobacteria</taxon>
        <taxon>Hyphomicrobiales</taxon>
        <taxon>Phyllobacteriaceae</taxon>
        <taxon>Mesorhizobium</taxon>
    </lineage>
</organism>
<dbReference type="InterPro" id="IPR036291">
    <property type="entry name" value="NAD(P)-bd_dom_sf"/>
</dbReference>
<dbReference type="PANTHER" id="PTHR43205">
    <property type="entry name" value="PROSTAGLANDIN REDUCTASE"/>
    <property type="match status" value="1"/>
</dbReference>
<protein>
    <submittedName>
        <fullName evidence="3">NADPH-dependent curcumin reductase CurA</fullName>
    </submittedName>
</protein>
<dbReference type="PANTHER" id="PTHR43205:SF7">
    <property type="entry name" value="PROSTAGLANDIN REDUCTASE 1"/>
    <property type="match status" value="1"/>
</dbReference>
<gene>
    <name evidence="3" type="ORF">ABID19_002853</name>
</gene>
<feature type="domain" description="Oxidoreductase N-terminal" evidence="2">
    <location>
        <begin position="1"/>
        <end position="83"/>
    </location>
</feature>
<evidence type="ECO:0000313" key="3">
    <source>
        <dbReference type="EMBL" id="MET3579822.1"/>
    </source>
</evidence>
<dbReference type="Gene3D" id="3.90.180.10">
    <property type="entry name" value="Medium-chain alcohol dehydrogenases, catalytic domain"/>
    <property type="match status" value="1"/>
</dbReference>
<sequence>MPEPRESQILLETIYLSLDPYMRGRMSAAKSYAEPIEIGGVMVGATVAKVKQSRHPDWKESDIVVAYSGWQSHAVSDGSDLRRIDPAIAPISTGLGVLGMTGFTAYAGLRNIGHPKPGETVVVAAASGAVGSVVGQIAKIGGARAVGMAGGRASAHS</sequence>
<dbReference type="InterPro" id="IPR011032">
    <property type="entry name" value="GroES-like_sf"/>
</dbReference>
<dbReference type="EMBL" id="JBEPMC010000004">
    <property type="protein sequence ID" value="MET3579822.1"/>
    <property type="molecule type" value="Genomic_DNA"/>
</dbReference>
<dbReference type="Gene3D" id="3.40.50.720">
    <property type="entry name" value="NAD(P)-binding Rossmann-like Domain"/>
    <property type="match status" value="1"/>
</dbReference>
<dbReference type="InterPro" id="IPR045010">
    <property type="entry name" value="MDR_fam"/>
</dbReference>
<evidence type="ECO:0000256" key="1">
    <source>
        <dbReference type="ARBA" id="ARBA00023002"/>
    </source>
</evidence>
<evidence type="ECO:0000313" key="4">
    <source>
        <dbReference type="Proteomes" id="UP001549204"/>
    </source>
</evidence>
<dbReference type="InterPro" id="IPR041694">
    <property type="entry name" value="ADH_N_2"/>
</dbReference>
<dbReference type="Proteomes" id="UP001549204">
    <property type="component" value="Unassembled WGS sequence"/>
</dbReference>
<accession>A0ABV2GNF9</accession>
<name>A0ABV2GNF9_9HYPH</name>